<protein>
    <recommendedName>
        <fullName evidence="4">Pectinesterase</fullName>
    </recommendedName>
</protein>
<dbReference type="Proteomes" id="UP000625711">
    <property type="component" value="Unassembled WGS sequence"/>
</dbReference>
<evidence type="ECO:0000256" key="1">
    <source>
        <dbReference type="SAM" id="Phobius"/>
    </source>
</evidence>
<dbReference type="PANTHER" id="PTHR31321:SF57">
    <property type="entry name" value="PECTINESTERASE 53-RELATED"/>
    <property type="match status" value="1"/>
</dbReference>
<keyword evidence="1" id="KW-0812">Transmembrane</keyword>
<feature type="transmembrane region" description="Helical" evidence="1">
    <location>
        <begin position="39"/>
        <end position="64"/>
    </location>
</feature>
<keyword evidence="1" id="KW-1133">Transmembrane helix</keyword>
<sequence>MCGKVERIYLLPLDKSLRFVRSYRVMINHMNDIIRKLNLIFGIPFLFMYFVLALQGLQLILRLYQPTTDLLHVMTTANKLLFGYYMVANFAGGSTRKYIEIEAGTYRETVYIPRTSVPLYGTRNSADNVHIILEQSAQSSNDQYESGDPAFAMYKNCIRKSKIETTCSSIVWIQADNVQITNMAIENPSKAAQAVAVQTKADKVHFENVNFYGFQVNM</sequence>
<organism evidence="2 3">
    <name type="scientific">Rhynchophorus ferrugineus</name>
    <name type="common">Red palm weevil</name>
    <name type="synonym">Curculio ferrugineus</name>
    <dbReference type="NCBI Taxonomy" id="354439"/>
    <lineage>
        <taxon>Eukaryota</taxon>
        <taxon>Metazoa</taxon>
        <taxon>Ecdysozoa</taxon>
        <taxon>Arthropoda</taxon>
        <taxon>Hexapoda</taxon>
        <taxon>Insecta</taxon>
        <taxon>Pterygota</taxon>
        <taxon>Neoptera</taxon>
        <taxon>Endopterygota</taxon>
        <taxon>Coleoptera</taxon>
        <taxon>Polyphaga</taxon>
        <taxon>Cucujiformia</taxon>
        <taxon>Curculionidae</taxon>
        <taxon>Dryophthorinae</taxon>
        <taxon>Rhynchophorus</taxon>
    </lineage>
</organism>
<evidence type="ECO:0008006" key="4">
    <source>
        <dbReference type="Google" id="ProtNLM"/>
    </source>
</evidence>
<keyword evidence="3" id="KW-1185">Reference proteome</keyword>
<dbReference type="SUPFAM" id="SSF51126">
    <property type="entry name" value="Pectin lyase-like"/>
    <property type="match status" value="1"/>
</dbReference>
<evidence type="ECO:0000313" key="2">
    <source>
        <dbReference type="EMBL" id="KAF7286529.1"/>
    </source>
</evidence>
<dbReference type="GO" id="GO:0052689">
    <property type="term" value="F:carboxylic ester hydrolase activity"/>
    <property type="evidence" value="ECO:0007669"/>
    <property type="project" value="TreeGrafter"/>
</dbReference>
<keyword evidence="1" id="KW-0472">Membrane</keyword>
<name>A0A834MP09_RHYFE</name>
<dbReference type="EMBL" id="JAACXV010000024">
    <property type="protein sequence ID" value="KAF7286529.1"/>
    <property type="molecule type" value="Genomic_DNA"/>
</dbReference>
<dbReference type="InterPro" id="IPR012334">
    <property type="entry name" value="Pectin_lyas_fold"/>
</dbReference>
<dbReference type="InterPro" id="IPR011050">
    <property type="entry name" value="Pectin_lyase_fold/virulence"/>
</dbReference>
<dbReference type="PANTHER" id="PTHR31321">
    <property type="entry name" value="ACYL-COA THIOESTER HYDROLASE YBHC-RELATED"/>
    <property type="match status" value="1"/>
</dbReference>
<gene>
    <name evidence="2" type="ORF">GWI33_004932</name>
</gene>
<comment type="caution">
    <text evidence="2">The sequence shown here is derived from an EMBL/GenBank/DDBJ whole genome shotgun (WGS) entry which is preliminary data.</text>
</comment>
<feature type="transmembrane region" description="Helical" evidence="1">
    <location>
        <begin position="70"/>
        <end position="87"/>
    </location>
</feature>
<dbReference type="Gene3D" id="2.160.20.10">
    <property type="entry name" value="Single-stranded right-handed beta-helix, Pectin lyase-like"/>
    <property type="match status" value="1"/>
</dbReference>
<accession>A0A834MP09</accession>
<dbReference type="OrthoDB" id="2019149at2759"/>
<proteinExistence type="predicted"/>
<dbReference type="AlphaFoldDB" id="A0A834MP09"/>
<reference evidence="2" key="1">
    <citation type="submission" date="2020-08" db="EMBL/GenBank/DDBJ databases">
        <title>Genome sequencing and assembly of the red palm weevil Rhynchophorus ferrugineus.</title>
        <authorList>
            <person name="Dias G.B."/>
            <person name="Bergman C.M."/>
            <person name="Manee M."/>
        </authorList>
    </citation>
    <scope>NUCLEOTIDE SEQUENCE</scope>
    <source>
        <strain evidence="2">AA-2017</strain>
        <tissue evidence="2">Whole larva</tissue>
    </source>
</reference>
<evidence type="ECO:0000313" key="3">
    <source>
        <dbReference type="Proteomes" id="UP000625711"/>
    </source>
</evidence>